<reference evidence="5" key="1">
    <citation type="journal article" date="2019" name="Int. J. Syst. Evol. Microbiol.">
        <title>The Global Catalogue of Microorganisms (GCM) 10K type strain sequencing project: providing services to taxonomists for standard genome sequencing and annotation.</title>
        <authorList>
            <consortium name="The Broad Institute Genomics Platform"/>
            <consortium name="The Broad Institute Genome Sequencing Center for Infectious Disease"/>
            <person name="Wu L."/>
            <person name="Ma J."/>
        </authorList>
    </citation>
    <scope>NUCLEOTIDE SEQUENCE [LARGE SCALE GENOMIC DNA]</scope>
    <source>
        <strain evidence="5">NBRC 109341</strain>
    </source>
</reference>
<feature type="region of interest" description="Disordered" evidence="2">
    <location>
        <begin position="80"/>
        <end position="99"/>
    </location>
</feature>
<proteinExistence type="inferred from homology"/>
<dbReference type="Pfam" id="PF03795">
    <property type="entry name" value="YCII"/>
    <property type="match status" value="1"/>
</dbReference>
<dbReference type="PANTHER" id="PTHR37828">
    <property type="entry name" value="GSR2449 PROTEIN"/>
    <property type="match status" value="1"/>
</dbReference>
<dbReference type="Proteomes" id="UP001156903">
    <property type="component" value="Unassembled WGS sequence"/>
</dbReference>
<keyword evidence="5" id="KW-1185">Reference proteome</keyword>
<dbReference type="InterPro" id="IPR005545">
    <property type="entry name" value="YCII"/>
</dbReference>
<evidence type="ECO:0000256" key="1">
    <source>
        <dbReference type="ARBA" id="ARBA00007689"/>
    </source>
</evidence>
<evidence type="ECO:0000259" key="3">
    <source>
        <dbReference type="Pfam" id="PF03795"/>
    </source>
</evidence>
<accession>A0ABQ6C790</accession>
<sequence length="99" mass="10261">MHLIVLRFTDRRPDAPHWMAAHNAWLDAGFADGTFLAAGSLHDGTGGCVLAASVAADAIAARVAQDPFVAHGIVTADITGFQPHRTQPGLAAPTPSPQP</sequence>
<dbReference type="PANTHER" id="PTHR37828:SF1">
    <property type="entry name" value="YCII-RELATED DOMAIN-CONTAINING PROTEIN"/>
    <property type="match status" value="1"/>
</dbReference>
<organism evidence="4 5">
    <name type="scientific">Hydrogenophaga electricum</name>
    <dbReference type="NCBI Taxonomy" id="1230953"/>
    <lineage>
        <taxon>Bacteria</taxon>
        <taxon>Pseudomonadati</taxon>
        <taxon>Pseudomonadota</taxon>
        <taxon>Betaproteobacteria</taxon>
        <taxon>Burkholderiales</taxon>
        <taxon>Comamonadaceae</taxon>
        <taxon>Hydrogenophaga</taxon>
    </lineage>
</organism>
<feature type="domain" description="YCII-related" evidence="3">
    <location>
        <begin position="18"/>
        <end position="75"/>
    </location>
</feature>
<protein>
    <recommendedName>
        <fullName evidence="3">YCII-related domain-containing protein</fullName>
    </recommendedName>
</protein>
<dbReference type="SUPFAM" id="SSF54909">
    <property type="entry name" value="Dimeric alpha+beta barrel"/>
    <property type="match status" value="1"/>
</dbReference>
<name>A0ABQ6C790_9BURK</name>
<evidence type="ECO:0000256" key="2">
    <source>
        <dbReference type="SAM" id="MobiDB-lite"/>
    </source>
</evidence>
<gene>
    <name evidence="4" type="ORF">GCM10007935_35210</name>
</gene>
<evidence type="ECO:0000313" key="4">
    <source>
        <dbReference type="EMBL" id="GLS16081.1"/>
    </source>
</evidence>
<comment type="caution">
    <text evidence="4">The sequence shown here is derived from an EMBL/GenBank/DDBJ whole genome shotgun (WGS) entry which is preliminary data.</text>
</comment>
<comment type="similarity">
    <text evidence="1">Belongs to the YciI family.</text>
</comment>
<dbReference type="RefSeq" id="WP_284308875.1">
    <property type="nucleotide sequence ID" value="NZ_BSPB01000043.1"/>
</dbReference>
<dbReference type="InterPro" id="IPR011008">
    <property type="entry name" value="Dimeric_a/b-barrel"/>
</dbReference>
<dbReference type="EMBL" id="BSPB01000043">
    <property type="protein sequence ID" value="GLS16081.1"/>
    <property type="molecule type" value="Genomic_DNA"/>
</dbReference>
<evidence type="ECO:0000313" key="5">
    <source>
        <dbReference type="Proteomes" id="UP001156903"/>
    </source>
</evidence>